<keyword evidence="3" id="KW-1185">Reference proteome</keyword>
<dbReference type="STRING" id="42251.A0A2T7A5D8"/>
<evidence type="ECO:0000313" key="2">
    <source>
        <dbReference type="EMBL" id="PUU82957.1"/>
    </source>
</evidence>
<gene>
    <name evidence="2" type="ORF">B9Z19DRAFT_1061389</name>
</gene>
<dbReference type="AlphaFoldDB" id="A0A2T7A5D8"/>
<evidence type="ECO:0000256" key="1">
    <source>
        <dbReference type="SAM" id="MobiDB-lite"/>
    </source>
</evidence>
<proteinExistence type="predicted"/>
<comment type="caution">
    <text evidence="2">The sequence shown here is derived from an EMBL/GenBank/DDBJ whole genome shotgun (WGS) entry which is preliminary data.</text>
</comment>
<accession>A0A2T7A5D8</accession>
<dbReference type="EMBL" id="NESQ01000019">
    <property type="protein sequence ID" value="PUU82957.1"/>
    <property type="molecule type" value="Genomic_DNA"/>
</dbReference>
<sequence length="639" mass="71938">MDDLGTNSAAPLDPRSTREPSAGSVHELSQLSPLLPQLSPGSEDGFADWETIGERRGFYDEQDFLNPSYSLASEKLKNRKEDDVVIFDYPIDPNYLSCLGGNPPVEGGGPSLGRVNGDTERFFRAPRDKLVESEQFNRVINSTKEPRLAQPKGLRLGIIDFPQCYDTYDDSLLNLMGEKLGLLREGETTFMDSYSQRVRALPGRGRFRTGISLRASFKKPSGLLGSGSSEDRFILFVSFPYFGGSREEITLGPESESVQLTAFKSLGTDVPRRTPLAGEGRDDIGEMLVHQTRYMIFDNYTMATFRSKEDSAKDQVPLHRFQECIGTFRAMIHMIGNRMDSELWVLGKLQASFYKQGGQEEDIDQIISDTKTYEDNQGILEASPDELPQPSLGILFTKDYEKIREKIVRKIKQRSVRNIASFNRISAGLFSAIKVAERQIVILQNLHTVFLTSYLTKTNNREKRYPLPQNLFCKDVAPIPVLSEFPEQLCPNILDAIDEVVRGRKSFIREIKELVEILDVKRKILFGFLGSAPNERIEDALGQLSLQTQAGSTFTACSLGFLPLGFCASYFSMNNIKEFTADPISLSDFWSQTAIICLATILPITLLSFSESLRMLRVREYARKGFNLARKEKIDDVEI</sequence>
<feature type="region of interest" description="Disordered" evidence="1">
    <location>
        <begin position="1"/>
        <end position="47"/>
    </location>
</feature>
<dbReference type="OrthoDB" id="3231000at2759"/>
<dbReference type="Gene3D" id="1.20.58.340">
    <property type="entry name" value="Magnesium transport protein CorA, transmembrane region"/>
    <property type="match status" value="1"/>
</dbReference>
<feature type="compositionally biased region" description="Low complexity" evidence="1">
    <location>
        <begin position="28"/>
        <end position="40"/>
    </location>
</feature>
<reference evidence="2 3" key="1">
    <citation type="submission" date="2017-04" db="EMBL/GenBank/DDBJ databases">
        <title>Draft genome sequence of Tuber borchii Vittad., a whitish edible truffle.</title>
        <authorList>
            <consortium name="DOE Joint Genome Institute"/>
            <person name="Murat C."/>
            <person name="Kuo A."/>
            <person name="Barry K.W."/>
            <person name="Clum A."/>
            <person name="Dockter R.B."/>
            <person name="Fauchery L."/>
            <person name="Iotti M."/>
            <person name="Kohler A."/>
            <person name="Labutti K."/>
            <person name="Lindquist E.A."/>
            <person name="Lipzen A."/>
            <person name="Ohm R.A."/>
            <person name="Wang M."/>
            <person name="Grigoriev I.V."/>
            <person name="Zambonelli A."/>
            <person name="Martin F.M."/>
        </authorList>
    </citation>
    <scope>NUCLEOTIDE SEQUENCE [LARGE SCALE GENOMIC DNA]</scope>
    <source>
        <strain evidence="2 3">Tbo3840</strain>
    </source>
</reference>
<evidence type="ECO:0000313" key="3">
    <source>
        <dbReference type="Proteomes" id="UP000244722"/>
    </source>
</evidence>
<organism evidence="2 3">
    <name type="scientific">Tuber borchii</name>
    <name type="common">White truffle</name>
    <dbReference type="NCBI Taxonomy" id="42251"/>
    <lineage>
        <taxon>Eukaryota</taxon>
        <taxon>Fungi</taxon>
        <taxon>Dikarya</taxon>
        <taxon>Ascomycota</taxon>
        <taxon>Pezizomycotina</taxon>
        <taxon>Pezizomycetes</taxon>
        <taxon>Pezizales</taxon>
        <taxon>Tuberaceae</taxon>
        <taxon>Tuber</taxon>
    </lineage>
</organism>
<dbReference type="Proteomes" id="UP000244722">
    <property type="component" value="Unassembled WGS sequence"/>
</dbReference>
<name>A0A2T7A5D8_TUBBO</name>
<protein>
    <submittedName>
        <fullName evidence="2">Uncharacterized protein</fullName>
    </submittedName>
</protein>